<evidence type="ECO:0000313" key="6">
    <source>
        <dbReference type="Proteomes" id="UP001180487"/>
    </source>
</evidence>
<dbReference type="Pfam" id="PF08241">
    <property type="entry name" value="Methyltransf_11"/>
    <property type="match status" value="1"/>
</dbReference>
<evidence type="ECO:0000256" key="2">
    <source>
        <dbReference type="ARBA" id="ARBA00022679"/>
    </source>
</evidence>
<dbReference type="RefSeq" id="WP_310371536.1">
    <property type="nucleotide sequence ID" value="NZ_JAVDXT010000001.1"/>
</dbReference>
<keyword evidence="6" id="KW-1185">Reference proteome</keyword>
<keyword evidence="3" id="KW-0949">S-adenosyl-L-methionine</keyword>
<dbReference type="CDD" id="cd02440">
    <property type="entry name" value="AdoMet_MTases"/>
    <property type="match status" value="1"/>
</dbReference>
<feature type="domain" description="Methyltransferase type 11" evidence="4">
    <location>
        <begin position="47"/>
        <end position="141"/>
    </location>
</feature>
<comment type="caution">
    <text evidence="5">The sequence shown here is derived from an EMBL/GenBank/DDBJ whole genome shotgun (WGS) entry which is preliminary data.</text>
</comment>
<evidence type="ECO:0000256" key="3">
    <source>
        <dbReference type="ARBA" id="ARBA00022691"/>
    </source>
</evidence>
<dbReference type="Gene3D" id="3.40.50.150">
    <property type="entry name" value="Vaccinia Virus protein VP39"/>
    <property type="match status" value="1"/>
</dbReference>
<reference evidence="5 6" key="1">
    <citation type="submission" date="2023-07" db="EMBL/GenBank/DDBJ databases">
        <title>Sorghum-associated microbial communities from plants grown in Nebraska, USA.</title>
        <authorList>
            <person name="Schachtman D."/>
        </authorList>
    </citation>
    <scope>NUCLEOTIDE SEQUENCE [LARGE SCALE GENOMIC DNA]</scope>
    <source>
        <strain evidence="5 6">BE313</strain>
    </source>
</reference>
<accession>A0ABU2C5B9</accession>
<evidence type="ECO:0000259" key="4">
    <source>
        <dbReference type="Pfam" id="PF08241"/>
    </source>
</evidence>
<dbReference type="GO" id="GO:0032259">
    <property type="term" value="P:methylation"/>
    <property type="evidence" value="ECO:0007669"/>
    <property type="project" value="UniProtKB-KW"/>
</dbReference>
<dbReference type="GO" id="GO:0008168">
    <property type="term" value="F:methyltransferase activity"/>
    <property type="evidence" value="ECO:0007669"/>
    <property type="project" value="UniProtKB-KW"/>
</dbReference>
<dbReference type="PANTHER" id="PTHR43464:SF19">
    <property type="entry name" value="UBIQUINONE BIOSYNTHESIS O-METHYLTRANSFERASE, MITOCHONDRIAL"/>
    <property type="match status" value="1"/>
</dbReference>
<dbReference type="InterPro" id="IPR013216">
    <property type="entry name" value="Methyltransf_11"/>
</dbReference>
<keyword evidence="2" id="KW-0808">Transferase</keyword>
<dbReference type="Proteomes" id="UP001180487">
    <property type="component" value="Unassembled WGS sequence"/>
</dbReference>
<evidence type="ECO:0000256" key="1">
    <source>
        <dbReference type="ARBA" id="ARBA00022603"/>
    </source>
</evidence>
<dbReference type="InterPro" id="IPR029063">
    <property type="entry name" value="SAM-dependent_MTases_sf"/>
</dbReference>
<evidence type="ECO:0000313" key="5">
    <source>
        <dbReference type="EMBL" id="MDR7376535.1"/>
    </source>
</evidence>
<gene>
    <name evidence="5" type="ORF">J2X19_001193</name>
</gene>
<dbReference type="SUPFAM" id="SSF53335">
    <property type="entry name" value="S-adenosyl-L-methionine-dependent methyltransferases"/>
    <property type="match status" value="1"/>
</dbReference>
<dbReference type="EMBL" id="JAVDXT010000001">
    <property type="protein sequence ID" value="MDR7376535.1"/>
    <property type="molecule type" value="Genomic_DNA"/>
</dbReference>
<protein>
    <submittedName>
        <fullName evidence="5">SAM-dependent methyltransferase</fullName>
    </submittedName>
</protein>
<organism evidence="5 6">
    <name type="scientific">Rhodoferax ferrireducens</name>
    <dbReference type="NCBI Taxonomy" id="192843"/>
    <lineage>
        <taxon>Bacteria</taxon>
        <taxon>Pseudomonadati</taxon>
        <taxon>Pseudomonadota</taxon>
        <taxon>Betaproteobacteria</taxon>
        <taxon>Burkholderiales</taxon>
        <taxon>Comamonadaceae</taxon>
        <taxon>Rhodoferax</taxon>
    </lineage>
</organism>
<proteinExistence type="predicted"/>
<dbReference type="PANTHER" id="PTHR43464">
    <property type="entry name" value="METHYLTRANSFERASE"/>
    <property type="match status" value="1"/>
</dbReference>
<name>A0ABU2C5B9_9BURK</name>
<sequence>MAQNIYDTPEFFEGYGQLPRSVHGLDGAPEWPALRAMLPPLQGLRLVDLGCGFGWFCRWARTQGALSVLGLDVSERMLDRAHSLTSDAAITYTRADLEVLALPEAAFDFAYSSLALHYIENLPGLLNTVHRALLPGSSLVFSVEHPIFMASRQAGWVTDAQGRKTWPVDSYQMEGPRSTHWFTDGVVKQHRMLGTLLNMLVRTGFCIQHVEEWAPSPEQVLAQPALAQERERPMMLLVRAQR</sequence>
<keyword evidence="1 5" id="KW-0489">Methyltransferase</keyword>